<reference evidence="3 4" key="1">
    <citation type="submission" date="2020-03" db="EMBL/GenBank/DDBJ databases">
        <title>Draft genome of Streptomyces sp. ventii, isolated from the Axial Seamount in the Pacific Ocean, and resequencing of the two type strains Streptomyces lonarensis strain NCL 716 and Streptomyces bohaiensis strain 11A07.</title>
        <authorList>
            <person name="Loughran R.M."/>
            <person name="Pfannmuller K.M."/>
            <person name="Wasson B.J."/>
            <person name="Deadmond M.C."/>
            <person name="Paddock B.E."/>
            <person name="Koyack M.J."/>
            <person name="Gallegos D.A."/>
            <person name="Mitchell E.A."/>
            <person name="Ushijima B."/>
            <person name="Saw J.H."/>
            <person name="Mcphail K.L."/>
            <person name="Videau P."/>
        </authorList>
    </citation>
    <scope>NUCLEOTIDE SEQUENCE [LARGE SCALE GENOMIC DNA]</scope>
    <source>
        <strain evidence="3 4">NCL716</strain>
    </source>
</reference>
<evidence type="ECO:0008006" key="5">
    <source>
        <dbReference type="Google" id="ProtNLM"/>
    </source>
</evidence>
<proteinExistence type="predicted"/>
<dbReference type="EMBL" id="JAAVJD010000030">
    <property type="protein sequence ID" value="NJQ05256.1"/>
    <property type="molecule type" value="Genomic_DNA"/>
</dbReference>
<feature type="compositionally biased region" description="Polar residues" evidence="1">
    <location>
        <begin position="39"/>
        <end position="49"/>
    </location>
</feature>
<organism evidence="3 4">
    <name type="scientific">Streptomyces lonarensis</name>
    <dbReference type="NCBI Taxonomy" id="700599"/>
    <lineage>
        <taxon>Bacteria</taxon>
        <taxon>Bacillati</taxon>
        <taxon>Actinomycetota</taxon>
        <taxon>Actinomycetes</taxon>
        <taxon>Kitasatosporales</taxon>
        <taxon>Streptomycetaceae</taxon>
        <taxon>Streptomyces</taxon>
    </lineage>
</organism>
<evidence type="ECO:0000256" key="2">
    <source>
        <dbReference type="SAM" id="SignalP"/>
    </source>
</evidence>
<sequence>MNRRPRHGHRRTTTALAAVAAAALLLTACGDDADDHSTGPDQSQAQNGDAANDTPDSDTDAEGEDAIDRPEIEVADSLEMVFEKPSDLEPLHEQILFDNEQQIRAVFEVLTTHDTENSSVGFYTTGNALANDLGVLERVIERGRASGGVMKFFARDVTSVDGDIAFAKYCRDFSEVYSIDFATGEVAEEADANAAPTFYEIRLEKNGIGVWQTTDTSAEGASDKCP</sequence>
<name>A0A7X6CZ66_9ACTN</name>
<comment type="caution">
    <text evidence="3">The sequence shown here is derived from an EMBL/GenBank/DDBJ whole genome shotgun (WGS) entry which is preliminary data.</text>
</comment>
<feature type="region of interest" description="Disordered" evidence="1">
    <location>
        <begin position="30"/>
        <end position="69"/>
    </location>
</feature>
<dbReference type="PROSITE" id="PS51257">
    <property type="entry name" value="PROKAR_LIPOPROTEIN"/>
    <property type="match status" value="1"/>
</dbReference>
<feature type="chain" id="PRO_5031279722" description="Lipoprotein" evidence="2">
    <location>
        <begin position="34"/>
        <end position="226"/>
    </location>
</feature>
<gene>
    <name evidence="3" type="ORF">HCN56_06615</name>
</gene>
<accession>A0A7X6CZ66</accession>
<dbReference type="RefSeq" id="WP_167968519.1">
    <property type="nucleotide sequence ID" value="NZ_BHZG01000311.1"/>
</dbReference>
<protein>
    <recommendedName>
        <fullName evidence="5">Lipoprotein</fullName>
    </recommendedName>
</protein>
<keyword evidence="4" id="KW-1185">Reference proteome</keyword>
<evidence type="ECO:0000313" key="4">
    <source>
        <dbReference type="Proteomes" id="UP000578686"/>
    </source>
</evidence>
<feature type="compositionally biased region" description="Acidic residues" evidence="1">
    <location>
        <begin position="55"/>
        <end position="65"/>
    </location>
</feature>
<keyword evidence="2" id="KW-0732">Signal</keyword>
<evidence type="ECO:0000256" key="1">
    <source>
        <dbReference type="SAM" id="MobiDB-lite"/>
    </source>
</evidence>
<feature type="signal peptide" evidence="2">
    <location>
        <begin position="1"/>
        <end position="33"/>
    </location>
</feature>
<evidence type="ECO:0000313" key="3">
    <source>
        <dbReference type="EMBL" id="NJQ05256.1"/>
    </source>
</evidence>
<dbReference type="Proteomes" id="UP000578686">
    <property type="component" value="Unassembled WGS sequence"/>
</dbReference>
<dbReference type="AlphaFoldDB" id="A0A7X6CZ66"/>